<name>A0A6H9UT91_9ACTN</name>
<organism evidence="2 3">
    <name type="scientific">Streptomyces luteolifulvus</name>
    <dbReference type="NCBI Taxonomy" id="2615112"/>
    <lineage>
        <taxon>Bacteria</taxon>
        <taxon>Bacillati</taxon>
        <taxon>Actinomycetota</taxon>
        <taxon>Actinomycetes</taxon>
        <taxon>Kitasatosporales</taxon>
        <taxon>Streptomycetaceae</taxon>
        <taxon>Streptomyces</taxon>
    </lineage>
</organism>
<sequence>MRARDNARNTDTENERTSARAPAAAGGSRLPGLVALQRATGNEAVVEILRRAGHPSAQEVHEHDAGCGHEQAFAQSAEAPVQRRSAVHDVLRGDTAVQRATVVQREELAIQDGNEGPTTIRSASDLLVWLVGHPTRPAPRNWAEPAVLQRVLARLEQVDGPVGHDAVWNAVREVLARQEAQLAGDSSSDSDSSSEGGGFFRRGDDSSSDEEEDSDTSSTASSRSLSGDQWDEGEWGTDTFGVSAPLEFRREMPAEELAERRRVQSESLSGYRLVGFHGTQIESLGSLITDGPDLSRIGQANGIGKGAGFYVAPVVAPTGMKAPGTTAAKNNAKTWGKFLVAVYVKNDADVQQYFGDSDSEDGVGFESAGSAGPGPAMMFHGSDELVVPAELFDKVKLVRNADDMAMMSDPGHAAVAYEDGVSQHKKSKK</sequence>
<evidence type="ECO:0000256" key="1">
    <source>
        <dbReference type="SAM" id="MobiDB-lite"/>
    </source>
</evidence>
<dbReference type="EMBL" id="VZRB01000026">
    <property type="protein sequence ID" value="KAB1142239.1"/>
    <property type="molecule type" value="Genomic_DNA"/>
</dbReference>
<evidence type="ECO:0000313" key="2">
    <source>
        <dbReference type="EMBL" id="KAB1142239.1"/>
    </source>
</evidence>
<feature type="region of interest" description="Disordered" evidence="1">
    <location>
        <begin position="1"/>
        <end position="27"/>
    </location>
</feature>
<feature type="compositionally biased region" description="Low complexity" evidence="1">
    <location>
        <begin position="216"/>
        <end position="228"/>
    </location>
</feature>
<feature type="compositionally biased region" description="Basic and acidic residues" evidence="1">
    <location>
        <begin position="1"/>
        <end position="18"/>
    </location>
</feature>
<feature type="compositionally biased region" description="Acidic residues" evidence="1">
    <location>
        <begin position="206"/>
        <end position="215"/>
    </location>
</feature>
<dbReference type="AlphaFoldDB" id="A0A6H9UT91"/>
<accession>A0A6H9UT91</accession>
<protein>
    <submittedName>
        <fullName evidence="2">Uncharacterized protein</fullName>
    </submittedName>
</protein>
<comment type="caution">
    <text evidence="2">The sequence shown here is derived from an EMBL/GenBank/DDBJ whole genome shotgun (WGS) entry which is preliminary data.</text>
</comment>
<evidence type="ECO:0000313" key="3">
    <source>
        <dbReference type="Proteomes" id="UP000442707"/>
    </source>
</evidence>
<proteinExistence type="predicted"/>
<dbReference type="Proteomes" id="UP000442707">
    <property type="component" value="Unassembled WGS sequence"/>
</dbReference>
<reference evidence="2 3" key="1">
    <citation type="submission" date="2019-09" db="EMBL/GenBank/DDBJ databases">
        <title>Screening of Novel Bioactive Compounds from Soil-Associated.</title>
        <authorList>
            <person name="Zhao S."/>
        </authorList>
    </citation>
    <scope>NUCLEOTIDE SEQUENCE [LARGE SCALE GENOMIC DNA]</scope>
    <source>
        <strain evidence="2 3">HIT-DPA4</strain>
    </source>
</reference>
<dbReference type="Gene3D" id="3.90.175.10">
    <property type="entry name" value="Diphtheria Toxin, domain 1"/>
    <property type="match status" value="1"/>
</dbReference>
<feature type="region of interest" description="Disordered" evidence="1">
    <location>
        <begin position="181"/>
        <end position="237"/>
    </location>
</feature>
<feature type="compositionally biased region" description="Low complexity" evidence="1">
    <location>
        <begin position="182"/>
        <end position="194"/>
    </location>
</feature>
<dbReference type="RefSeq" id="WP_150953942.1">
    <property type="nucleotide sequence ID" value="NZ_VZRB01000026.1"/>
</dbReference>
<gene>
    <name evidence="2" type="ORF">F7R91_30300</name>
</gene>
<keyword evidence="3" id="KW-1185">Reference proteome</keyword>